<evidence type="ECO:0000256" key="1">
    <source>
        <dbReference type="SAM" id="MobiDB-lite"/>
    </source>
</evidence>
<dbReference type="RefSeq" id="WP_069416249.1">
    <property type="nucleotide sequence ID" value="NZ_JACKUL010000010.1"/>
</dbReference>
<feature type="region of interest" description="Disordered" evidence="1">
    <location>
        <begin position="1"/>
        <end position="48"/>
    </location>
</feature>
<name>A0A1E3RC21_MYCFV</name>
<sequence>MAFGRRKGGDGRDDEQAADQTGAGRHEDTAEPDGADELDGPFDIEDFDDAATAGTGRLDLGSVLIPLPAAGQVQVELSQQGVPSAIWVVTPNGRFTIAAYAAPKTAGLWREIAGELADSLRKDGAQVSIQDGRWGREVVGLAQAPGGQAAQGQPGVVRFIGVDGYRWMIRCVVNGPQDQIEALAAEAREALADTVVRRGDTPLPVRTPLPVELPEPMANQLRAAAEQAAAQQAGLQQPPPPEPAARRSAQGSAMQQLRTITGG</sequence>
<dbReference type="OrthoDB" id="8480367at2"/>
<comment type="caution">
    <text evidence="2">The sequence shown here is derived from an EMBL/GenBank/DDBJ whole genome shotgun (WGS) entry which is preliminary data.</text>
</comment>
<evidence type="ECO:0000313" key="2">
    <source>
        <dbReference type="EMBL" id="ODQ87331.1"/>
    </source>
</evidence>
<organism evidence="2 3">
    <name type="scientific">Mycolicibacterium flavescens</name>
    <name type="common">Mycobacterium flavescens</name>
    <dbReference type="NCBI Taxonomy" id="1776"/>
    <lineage>
        <taxon>Bacteria</taxon>
        <taxon>Bacillati</taxon>
        <taxon>Actinomycetota</taxon>
        <taxon>Actinomycetes</taxon>
        <taxon>Mycobacteriales</taxon>
        <taxon>Mycobacteriaceae</taxon>
        <taxon>Mycolicibacterium</taxon>
    </lineage>
</organism>
<feature type="compositionally biased region" description="Polar residues" evidence="1">
    <location>
        <begin position="251"/>
        <end position="263"/>
    </location>
</feature>
<dbReference type="STRING" id="1776.BHQ18_24490"/>
<feature type="region of interest" description="Disordered" evidence="1">
    <location>
        <begin position="224"/>
        <end position="263"/>
    </location>
</feature>
<feature type="compositionally biased region" description="Acidic residues" evidence="1">
    <location>
        <begin position="30"/>
        <end position="48"/>
    </location>
</feature>
<dbReference type="Proteomes" id="UP000094053">
    <property type="component" value="Unassembled WGS sequence"/>
</dbReference>
<gene>
    <name evidence="2" type="ORF">BHQ18_24490</name>
</gene>
<keyword evidence="3" id="KW-1185">Reference proteome</keyword>
<accession>A0A1E3RC21</accession>
<evidence type="ECO:0000313" key="3">
    <source>
        <dbReference type="Proteomes" id="UP000094053"/>
    </source>
</evidence>
<feature type="compositionally biased region" description="Low complexity" evidence="1">
    <location>
        <begin position="224"/>
        <end position="236"/>
    </location>
</feature>
<dbReference type="AlphaFoldDB" id="A0A1E3RC21"/>
<reference evidence="3" key="1">
    <citation type="submission" date="2016-09" db="EMBL/GenBank/DDBJ databases">
        <authorList>
            <person name="Greninger A.L."/>
            <person name="Jerome K.R."/>
            <person name="Mcnair B."/>
            <person name="Wallis C."/>
            <person name="Fang F."/>
        </authorList>
    </citation>
    <scope>NUCLEOTIDE SEQUENCE [LARGE SCALE GENOMIC DNA]</scope>
    <source>
        <strain evidence="3">M6</strain>
    </source>
</reference>
<dbReference type="Pfam" id="PF12502">
    <property type="entry name" value="DUF3710"/>
    <property type="match status" value="1"/>
</dbReference>
<dbReference type="InterPro" id="IPR022183">
    <property type="entry name" value="DUF3710"/>
</dbReference>
<evidence type="ECO:0008006" key="4">
    <source>
        <dbReference type="Google" id="ProtNLM"/>
    </source>
</evidence>
<proteinExistence type="predicted"/>
<protein>
    <recommendedName>
        <fullName evidence="4">DUF3710 domain-containing protein</fullName>
    </recommendedName>
</protein>
<dbReference type="EMBL" id="MIHA01000023">
    <property type="protein sequence ID" value="ODQ87331.1"/>
    <property type="molecule type" value="Genomic_DNA"/>
</dbReference>